<dbReference type="InterPro" id="IPR058624">
    <property type="entry name" value="MdtA-like_HH"/>
</dbReference>
<evidence type="ECO:0000256" key="2">
    <source>
        <dbReference type="ARBA" id="ARBA00009477"/>
    </source>
</evidence>
<reference evidence="9" key="1">
    <citation type="submission" date="2012-12" db="EMBL/GenBank/DDBJ databases">
        <title>Genome Sequence of Photobacterium leiognathi lrivu.4.1.</title>
        <authorList>
            <person name="Urbanczyk H."/>
            <person name="Ogura Y."/>
            <person name="Hayashi T."/>
            <person name="Dunlap P.V."/>
        </authorList>
    </citation>
    <scope>NUCLEOTIDE SEQUENCE [LARGE SCALE GENOMIC DNA]</scope>
    <source>
        <strain evidence="9">lrivu.4.1</strain>
    </source>
</reference>
<dbReference type="Proteomes" id="UP000030675">
    <property type="component" value="Unassembled WGS sequence"/>
</dbReference>
<dbReference type="Gene3D" id="2.40.420.20">
    <property type="match status" value="1"/>
</dbReference>
<evidence type="ECO:0000259" key="4">
    <source>
        <dbReference type="Pfam" id="PF25876"/>
    </source>
</evidence>
<dbReference type="Pfam" id="PF25876">
    <property type="entry name" value="HH_MFP_RND"/>
    <property type="match status" value="1"/>
</dbReference>
<dbReference type="PANTHER" id="PTHR30158">
    <property type="entry name" value="ACRA/E-RELATED COMPONENT OF DRUG EFFLUX TRANSPORTER"/>
    <property type="match status" value="1"/>
</dbReference>
<comment type="subcellular location">
    <subcellularLocation>
        <location evidence="1">Cell inner membrane</location>
        <topology evidence="1">Lipid-anchor</topology>
    </subcellularLocation>
</comment>
<dbReference type="GO" id="GO:0005886">
    <property type="term" value="C:plasma membrane"/>
    <property type="evidence" value="ECO:0007669"/>
    <property type="project" value="UniProtKB-SubCell"/>
</dbReference>
<dbReference type="Pfam" id="PF25917">
    <property type="entry name" value="BSH_RND"/>
    <property type="match status" value="1"/>
</dbReference>
<feature type="chain" id="PRO_5006712597" evidence="3">
    <location>
        <begin position="20"/>
        <end position="382"/>
    </location>
</feature>
<dbReference type="AlphaFoldDB" id="A0A0U1P900"/>
<evidence type="ECO:0000313" key="8">
    <source>
        <dbReference type="EMBL" id="GAD31196.1"/>
    </source>
</evidence>
<dbReference type="InterPro" id="IPR058626">
    <property type="entry name" value="MdtA-like_b-barrel"/>
</dbReference>
<dbReference type="NCBIfam" id="TIGR01730">
    <property type="entry name" value="RND_mfp"/>
    <property type="match status" value="1"/>
</dbReference>
<dbReference type="SUPFAM" id="SSF111369">
    <property type="entry name" value="HlyD-like secretion proteins"/>
    <property type="match status" value="1"/>
</dbReference>
<evidence type="ECO:0000313" key="9">
    <source>
        <dbReference type="Proteomes" id="UP000030675"/>
    </source>
</evidence>
<dbReference type="eggNOG" id="COG0845">
    <property type="taxonomic scope" value="Bacteria"/>
</dbReference>
<dbReference type="Gene3D" id="1.10.287.470">
    <property type="entry name" value="Helix hairpin bin"/>
    <property type="match status" value="1"/>
</dbReference>
<feature type="domain" description="Multidrug resistance protein MdtA-like barrel-sandwich hybrid" evidence="5">
    <location>
        <begin position="64"/>
        <end position="205"/>
    </location>
</feature>
<dbReference type="FunFam" id="2.40.420.20:FF:000001">
    <property type="entry name" value="Efflux RND transporter periplasmic adaptor subunit"/>
    <property type="match status" value="1"/>
</dbReference>
<comment type="similarity">
    <text evidence="2">Belongs to the membrane fusion protein (MFP) (TC 8.A.1) family.</text>
</comment>
<evidence type="ECO:0000256" key="1">
    <source>
        <dbReference type="ARBA" id="ARBA00004519"/>
    </source>
</evidence>
<evidence type="ECO:0000259" key="6">
    <source>
        <dbReference type="Pfam" id="PF25944"/>
    </source>
</evidence>
<evidence type="ECO:0000256" key="3">
    <source>
        <dbReference type="SAM" id="SignalP"/>
    </source>
</evidence>
<dbReference type="Pfam" id="PF25944">
    <property type="entry name" value="Beta-barrel_RND"/>
    <property type="match status" value="1"/>
</dbReference>
<evidence type="ECO:0000259" key="7">
    <source>
        <dbReference type="Pfam" id="PF25967"/>
    </source>
</evidence>
<dbReference type="Gene3D" id="2.40.50.100">
    <property type="match status" value="1"/>
</dbReference>
<dbReference type="GO" id="GO:0046677">
    <property type="term" value="P:response to antibiotic"/>
    <property type="evidence" value="ECO:0007669"/>
    <property type="project" value="TreeGrafter"/>
</dbReference>
<feature type="signal peptide" evidence="3">
    <location>
        <begin position="1"/>
        <end position="19"/>
    </location>
</feature>
<feature type="domain" description="Multidrug resistance protein MdtA-like C-terminal permuted SH3" evidence="7">
    <location>
        <begin position="302"/>
        <end position="363"/>
    </location>
</feature>
<proteinExistence type="inferred from homology"/>
<dbReference type="PANTHER" id="PTHR30158:SF3">
    <property type="entry name" value="MULTIDRUG EFFLUX PUMP SUBUNIT ACRA-RELATED"/>
    <property type="match status" value="1"/>
</dbReference>
<gene>
    <name evidence="8" type="ORF">PLEI_2853</name>
</gene>
<accession>A0A0U1P900</accession>
<dbReference type="InterPro" id="IPR006143">
    <property type="entry name" value="RND_pump_MFP"/>
</dbReference>
<dbReference type="Gene3D" id="2.40.30.170">
    <property type="match status" value="1"/>
</dbReference>
<dbReference type="PROSITE" id="PS51257">
    <property type="entry name" value="PROKAR_LIPOPROTEIN"/>
    <property type="match status" value="1"/>
</dbReference>
<feature type="domain" description="Multidrug resistance protein MdtA-like beta-barrel" evidence="6">
    <location>
        <begin position="209"/>
        <end position="297"/>
    </location>
</feature>
<dbReference type="RefSeq" id="WP_023933949.1">
    <property type="nucleotide sequence ID" value="NZ_DF196819.1"/>
</dbReference>
<feature type="domain" description="Multidrug resistance protein MdtA-like alpha-helical hairpin" evidence="4">
    <location>
        <begin position="103"/>
        <end position="172"/>
    </location>
</feature>
<dbReference type="Pfam" id="PF25967">
    <property type="entry name" value="RND-MFP_C"/>
    <property type="match status" value="1"/>
</dbReference>
<keyword evidence="3" id="KW-0732">Signal</keyword>
<evidence type="ECO:0000259" key="5">
    <source>
        <dbReference type="Pfam" id="PF25917"/>
    </source>
</evidence>
<dbReference type="GO" id="GO:0022857">
    <property type="term" value="F:transmembrane transporter activity"/>
    <property type="evidence" value="ECO:0007669"/>
    <property type="project" value="InterPro"/>
</dbReference>
<sequence length="382" mass="40789">MRKVAKLAMVVSMALWVSACDQKAADSSAQQAAKSIPVSTIAITSHPQEIRVELPGRSKAYLEAEVRPQVSGIITDRGFTEGSDVKKGQSLYSIDSASYNAAYLSAKAELAKAQATLDSAKALAIRSKKLVERGAISKQTYDDNQAAYKVAIASLEVAKANVNKAKIDLDYTKVKAPISGRIGQSSVTPGALVNAGQSQVLATIQQLDPINIDIAQSSAQLLRLKAALKQGQLQASQNADVELILEDGTVYQHHGVLQFAEVNVDPNTGSVTLRAEFPNPEGILLPGMYVRAVLNTGTDPKAIMVPQKAVTRNSKGQATVMVVNAENKVESRIVTTAQVINNQWRITEGLKDGDQVIVDGLQKVRPGALVQPTLSNNSQPQK</sequence>
<dbReference type="EMBL" id="DF196819">
    <property type="protein sequence ID" value="GAD31196.1"/>
    <property type="molecule type" value="Genomic_DNA"/>
</dbReference>
<dbReference type="InterPro" id="IPR058625">
    <property type="entry name" value="MdtA-like_BSH"/>
</dbReference>
<protein>
    <submittedName>
        <fullName evidence="8">AcrA Membrane Fusion Protein</fullName>
    </submittedName>
</protein>
<name>A0A0U1P900_PHOLE</name>
<organism evidence="8 9">
    <name type="scientific">Photobacterium leiognathi lrivu.4.1</name>
    <dbReference type="NCBI Taxonomy" id="1248232"/>
    <lineage>
        <taxon>Bacteria</taxon>
        <taxon>Pseudomonadati</taxon>
        <taxon>Pseudomonadota</taxon>
        <taxon>Gammaproteobacteria</taxon>
        <taxon>Vibrionales</taxon>
        <taxon>Vibrionaceae</taxon>
        <taxon>Photobacterium</taxon>
    </lineage>
</organism>
<dbReference type="HOGENOM" id="CLU_018816_2_1_6"/>
<dbReference type="InterPro" id="IPR058627">
    <property type="entry name" value="MdtA-like_C"/>
</dbReference>